<evidence type="ECO:0000313" key="1">
    <source>
        <dbReference type="EMBL" id="MBT9315110.1"/>
    </source>
</evidence>
<keyword evidence="2" id="KW-1185">Reference proteome</keyword>
<organism evidence="1 2">
    <name type="scientific">Leptothoe spongobia TAU-MAC 1115</name>
    <dbReference type="NCBI Taxonomy" id="1967444"/>
    <lineage>
        <taxon>Bacteria</taxon>
        <taxon>Bacillati</taxon>
        <taxon>Cyanobacteriota</taxon>
        <taxon>Cyanophyceae</taxon>
        <taxon>Nodosilineales</taxon>
        <taxon>Cymatolegaceae</taxon>
        <taxon>Leptothoe</taxon>
        <taxon>Leptothoe spongobia</taxon>
    </lineage>
</organism>
<keyword evidence="1" id="KW-0067">ATP-binding</keyword>
<protein>
    <submittedName>
        <fullName evidence="1">ATP-binding protein</fullName>
    </submittedName>
</protein>
<dbReference type="InterPro" id="IPR027417">
    <property type="entry name" value="P-loop_NTPase"/>
</dbReference>
<dbReference type="RefSeq" id="WP_215608176.1">
    <property type="nucleotide sequence ID" value="NZ_JADOES010000009.1"/>
</dbReference>
<proteinExistence type="predicted"/>
<keyword evidence="1" id="KW-0547">Nucleotide-binding</keyword>
<evidence type="ECO:0000313" key="2">
    <source>
        <dbReference type="Proteomes" id="UP000717364"/>
    </source>
</evidence>
<dbReference type="EMBL" id="JADOES010000009">
    <property type="protein sequence ID" value="MBT9315110.1"/>
    <property type="molecule type" value="Genomic_DNA"/>
</dbReference>
<dbReference type="GO" id="GO:0005524">
    <property type="term" value="F:ATP binding"/>
    <property type="evidence" value="ECO:0007669"/>
    <property type="project" value="UniProtKB-KW"/>
</dbReference>
<reference evidence="1" key="1">
    <citation type="submission" date="2020-11" db="EMBL/GenBank/DDBJ databases">
        <authorList>
            <person name="Konstantinou D."/>
            <person name="Gkelis S."/>
            <person name="Popin R."/>
            <person name="Fewer D."/>
            <person name="Sivonen K."/>
        </authorList>
    </citation>
    <scope>NUCLEOTIDE SEQUENCE</scope>
    <source>
        <strain evidence="1">TAU-MAC 1115</strain>
    </source>
</reference>
<gene>
    <name evidence="1" type="ORF">IXB50_06700</name>
</gene>
<comment type="caution">
    <text evidence="1">The sequence shown here is derived from an EMBL/GenBank/DDBJ whole genome shotgun (WGS) entry which is preliminary data.</text>
</comment>
<reference evidence="1" key="2">
    <citation type="journal article" date="2021" name="Mar. Drugs">
        <title>Genome Reduction and Secondary Metabolism of the Marine Sponge-Associated Cyanobacterium Leptothoe.</title>
        <authorList>
            <person name="Konstantinou D."/>
            <person name="Popin R.V."/>
            <person name="Fewer D.P."/>
            <person name="Sivonen K."/>
            <person name="Gkelis S."/>
        </authorList>
    </citation>
    <scope>NUCLEOTIDE SEQUENCE</scope>
    <source>
        <strain evidence="1">TAU-MAC 1115</strain>
    </source>
</reference>
<dbReference type="Proteomes" id="UP000717364">
    <property type="component" value="Unassembled WGS sequence"/>
</dbReference>
<sequence>MSVNLRDFFRACNPAKTLNCKHEQDRKYYIDFSKLRGAEIAEELAKTITWTDGPTCQLFSGHIGCGKSTELLRLKASLEEEGFHVVYFESSQSLAMGDIDVSDILLATAHQVSTSLKNAGISLRGGYFRNLLQECVTFLNTPIDISVETEVSLWGLGTLTAKAKDSPSLRNQLRQYLEPQTESLIAGLNQEILQPATDILCKQGKAGLAIIIDNLDRIDDRRLDSGKTLPEYLFIGRGEQLGQLDCHVVYTIPLSLMFSNEQQALKNRLGNGSSPLVLPMIPVYRRNGAGLAQLRQLVLSRAFPDLAPETREASVTELFDSSETLDRLCQMSGGHVRNLLGFTVSCLRKTKQLPIQRDSVERTIREARDELLVSVTEDEWALLEKVTQTNAVTGEDEYHSLLRSLFVFEYRTDDNGRWFDVNPLLTEVPKLQ</sequence>
<name>A0A947DDZ2_9CYAN</name>
<dbReference type="AlphaFoldDB" id="A0A947DDZ2"/>
<accession>A0A947DDZ2</accession>
<dbReference type="SUPFAM" id="SSF52540">
    <property type="entry name" value="P-loop containing nucleoside triphosphate hydrolases"/>
    <property type="match status" value="1"/>
</dbReference>